<feature type="transmembrane region" description="Helical" evidence="8">
    <location>
        <begin position="350"/>
        <end position="367"/>
    </location>
</feature>
<dbReference type="Pfam" id="PF07690">
    <property type="entry name" value="MFS_1"/>
    <property type="match status" value="1"/>
</dbReference>
<evidence type="ECO:0000259" key="9">
    <source>
        <dbReference type="PROSITE" id="PS50850"/>
    </source>
</evidence>
<comment type="caution">
    <text evidence="10">The sequence shown here is derived from an EMBL/GenBank/DDBJ whole genome shotgun (WGS) entry which is preliminary data.</text>
</comment>
<feature type="transmembrane region" description="Helical" evidence="8">
    <location>
        <begin position="129"/>
        <end position="150"/>
    </location>
</feature>
<dbReference type="Proteomes" id="UP001491310">
    <property type="component" value="Unassembled WGS sequence"/>
</dbReference>
<evidence type="ECO:0000256" key="7">
    <source>
        <dbReference type="SAM" id="MobiDB-lite"/>
    </source>
</evidence>
<dbReference type="InterPro" id="IPR036259">
    <property type="entry name" value="MFS_trans_sf"/>
</dbReference>
<proteinExistence type="inferred from homology"/>
<feature type="transmembrane region" description="Helical" evidence="8">
    <location>
        <begin position="283"/>
        <end position="306"/>
    </location>
</feature>
<comment type="similarity">
    <text evidence="6">Belongs to the major facilitator superfamily. Spinster (TC 2.A.1.49) family.</text>
</comment>
<dbReference type="Gene3D" id="1.20.1250.20">
    <property type="entry name" value="MFS general substrate transporter like domains"/>
    <property type="match status" value="1"/>
</dbReference>
<feature type="region of interest" description="Disordered" evidence="7">
    <location>
        <begin position="1"/>
        <end position="27"/>
    </location>
</feature>
<keyword evidence="5 8" id="KW-0472">Membrane</keyword>
<feature type="transmembrane region" description="Helical" evidence="8">
    <location>
        <begin position="318"/>
        <end position="338"/>
    </location>
</feature>
<feature type="transmembrane region" description="Helical" evidence="8">
    <location>
        <begin position="441"/>
        <end position="463"/>
    </location>
</feature>
<gene>
    <name evidence="10" type="ORF">WJX75_001890</name>
</gene>
<evidence type="ECO:0000256" key="4">
    <source>
        <dbReference type="ARBA" id="ARBA00022989"/>
    </source>
</evidence>
<dbReference type="PROSITE" id="PS50850">
    <property type="entry name" value="MFS"/>
    <property type="match status" value="1"/>
</dbReference>
<evidence type="ECO:0000256" key="1">
    <source>
        <dbReference type="ARBA" id="ARBA00004141"/>
    </source>
</evidence>
<feature type="transmembrane region" description="Helical" evidence="8">
    <location>
        <begin position="194"/>
        <end position="216"/>
    </location>
</feature>
<comment type="subcellular location">
    <subcellularLocation>
        <location evidence="1">Membrane</location>
        <topology evidence="1">Multi-pass membrane protein</topology>
    </subcellularLocation>
</comment>
<keyword evidence="4 8" id="KW-1133">Transmembrane helix</keyword>
<evidence type="ECO:0000256" key="3">
    <source>
        <dbReference type="ARBA" id="ARBA00022692"/>
    </source>
</evidence>
<dbReference type="InterPro" id="IPR044770">
    <property type="entry name" value="MFS_spinster-like"/>
</dbReference>
<dbReference type="PANTHER" id="PTHR23505:SF52">
    <property type="entry name" value="MAJOR FACILITATOR SUPERFAMILY PROTEIN"/>
    <property type="match status" value="1"/>
</dbReference>
<evidence type="ECO:0000313" key="10">
    <source>
        <dbReference type="EMBL" id="KAK9917209.1"/>
    </source>
</evidence>
<sequence length="519" mass="55715">MESDTEEAVRFIPTPPPSATQGEQVGDEKDFKAQRIRTVALINFAGMMERMDEQILPALYNALGKAFDATPTELGYLTLSRALVQAFASPLGGIAGHYVNRIKVTAYGCLLWGCMTAGFGLCSSVPQGIFFWGMNGIGLALVIPSGQSLVADYYPAASRGSAFGALYLTSALGGMGGSFFATNLGELEFGGIPGWRLTFFIVAAVSLFIGVCNLLIGKDPVFDSPAKKNAKVITMQKLMEQIWKMMSIPTFALIIVQGIVGSIPWTALVFFTLYLQLLGMTDFAASVLMSLFLGSTAVGGLLGGYVGDFAAKRWPHHGRIWACQFSVAIGIPFSVLILKGLPENGATHTVYLYGLTLIVFGCLKSWAGPCCNNPIFAEIVPAHMRNMVYAFDRCFEGALAACAAPLVGKLAERMFGFSGAATRSGDAGKDLERARALGSSLLVFLIVPWTLCLIFYSGLHFTYSRDKRFAAREEALLAQESAGASASEHGRPSDINNPQDASEESRLLNTSSGKSRHSR</sequence>
<evidence type="ECO:0000256" key="2">
    <source>
        <dbReference type="ARBA" id="ARBA00022448"/>
    </source>
</evidence>
<accession>A0ABR2Z0U4</accession>
<evidence type="ECO:0000256" key="8">
    <source>
        <dbReference type="SAM" id="Phobius"/>
    </source>
</evidence>
<dbReference type="SUPFAM" id="SSF103473">
    <property type="entry name" value="MFS general substrate transporter"/>
    <property type="match status" value="1"/>
</dbReference>
<dbReference type="EMBL" id="JALJOT010000002">
    <property type="protein sequence ID" value="KAK9917209.1"/>
    <property type="molecule type" value="Genomic_DNA"/>
</dbReference>
<evidence type="ECO:0000313" key="11">
    <source>
        <dbReference type="Proteomes" id="UP001491310"/>
    </source>
</evidence>
<keyword evidence="11" id="KW-1185">Reference proteome</keyword>
<dbReference type="InterPro" id="IPR011701">
    <property type="entry name" value="MFS"/>
</dbReference>
<dbReference type="InterPro" id="IPR020846">
    <property type="entry name" value="MFS_dom"/>
</dbReference>
<feature type="domain" description="Major facilitator superfamily (MFS) profile" evidence="9">
    <location>
        <begin position="38"/>
        <end position="451"/>
    </location>
</feature>
<feature type="transmembrane region" description="Helical" evidence="8">
    <location>
        <begin position="251"/>
        <end position="277"/>
    </location>
</feature>
<evidence type="ECO:0000256" key="6">
    <source>
        <dbReference type="ARBA" id="ARBA00024338"/>
    </source>
</evidence>
<evidence type="ECO:0000256" key="5">
    <source>
        <dbReference type="ARBA" id="ARBA00023136"/>
    </source>
</evidence>
<feature type="transmembrane region" description="Helical" evidence="8">
    <location>
        <begin position="104"/>
        <end position="123"/>
    </location>
</feature>
<keyword evidence="3 8" id="KW-0812">Transmembrane</keyword>
<feature type="region of interest" description="Disordered" evidence="7">
    <location>
        <begin position="480"/>
        <end position="519"/>
    </location>
</feature>
<name>A0ABR2Z0U4_9CHLO</name>
<reference evidence="10 11" key="1">
    <citation type="journal article" date="2024" name="Nat. Commun.">
        <title>Phylogenomics reveals the evolutionary origins of lichenization in chlorophyte algae.</title>
        <authorList>
            <person name="Puginier C."/>
            <person name="Libourel C."/>
            <person name="Otte J."/>
            <person name="Skaloud P."/>
            <person name="Haon M."/>
            <person name="Grisel S."/>
            <person name="Petersen M."/>
            <person name="Berrin J.G."/>
            <person name="Delaux P.M."/>
            <person name="Dal Grande F."/>
            <person name="Keller J."/>
        </authorList>
    </citation>
    <scope>NUCLEOTIDE SEQUENCE [LARGE SCALE GENOMIC DNA]</scope>
    <source>
        <strain evidence="10 11">SAG 216-7</strain>
    </source>
</reference>
<keyword evidence="2" id="KW-0813">Transport</keyword>
<organism evidence="10 11">
    <name type="scientific">Coccomyxa subellipsoidea</name>
    <dbReference type="NCBI Taxonomy" id="248742"/>
    <lineage>
        <taxon>Eukaryota</taxon>
        <taxon>Viridiplantae</taxon>
        <taxon>Chlorophyta</taxon>
        <taxon>core chlorophytes</taxon>
        <taxon>Trebouxiophyceae</taxon>
        <taxon>Trebouxiophyceae incertae sedis</taxon>
        <taxon>Coccomyxaceae</taxon>
        <taxon>Coccomyxa</taxon>
    </lineage>
</organism>
<protein>
    <recommendedName>
        <fullName evidence="9">Major facilitator superfamily (MFS) profile domain-containing protein</fullName>
    </recommendedName>
</protein>
<dbReference type="PANTHER" id="PTHR23505">
    <property type="entry name" value="SPINSTER"/>
    <property type="match status" value="1"/>
</dbReference>
<feature type="transmembrane region" description="Helical" evidence="8">
    <location>
        <begin position="162"/>
        <end position="182"/>
    </location>
</feature>